<keyword evidence="2" id="KW-1185">Reference proteome</keyword>
<dbReference type="Proteomes" id="UP001611415">
    <property type="component" value="Unassembled WGS sequence"/>
</dbReference>
<dbReference type="EMBL" id="JBIRYO010000022">
    <property type="protein sequence ID" value="MFI2477192.1"/>
    <property type="molecule type" value="Genomic_DNA"/>
</dbReference>
<proteinExistence type="predicted"/>
<name>A0ABW7X866_9NOCA</name>
<comment type="caution">
    <text evidence="1">The sequence shown here is derived from an EMBL/GenBank/DDBJ whole genome shotgun (WGS) entry which is preliminary data.</text>
</comment>
<protein>
    <recommendedName>
        <fullName evidence="3">Nuclear transport factor 2 family protein</fullName>
    </recommendedName>
</protein>
<evidence type="ECO:0008006" key="3">
    <source>
        <dbReference type="Google" id="ProtNLM"/>
    </source>
</evidence>
<reference evidence="1 2" key="1">
    <citation type="submission" date="2024-10" db="EMBL/GenBank/DDBJ databases">
        <title>The Natural Products Discovery Center: Release of the First 8490 Sequenced Strains for Exploring Actinobacteria Biosynthetic Diversity.</title>
        <authorList>
            <person name="Kalkreuter E."/>
            <person name="Kautsar S.A."/>
            <person name="Yang D."/>
            <person name="Bader C.D."/>
            <person name="Teijaro C.N."/>
            <person name="Fluegel L."/>
            <person name="Davis C.M."/>
            <person name="Simpson J.R."/>
            <person name="Lauterbach L."/>
            <person name="Steele A.D."/>
            <person name="Gui C."/>
            <person name="Meng S."/>
            <person name="Li G."/>
            <person name="Viehrig K."/>
            <person name="Ye F."/>
            <person name="Su P."/>
            <person name="Kiefer A.F."/>
            <person name="Nichols A."/>
            <person name="Cepeda A.J."/>
            <person name="Yan W."/>
            <person name="Fan B."/>
            <person name="Jiang Y."/>
            <person name="Adhikari A."/>
            <person name="Zheng C.-J."/>
            <person name="Schuster L."/>
            <person name="Cowan T.M."/>
            <person name="Smanski M.J."/>
            <person name="Chevrette M.G."/>
            <person name="De Carvalho L.P.S."/>
            <person name="Shen B."/>
        </authorList>
    </citation>
    <scope>NUCLEOTIDE SEQUENCE [LARGE SCALE GENOMIC DNA]</scope>
    <source>
        <strain evidence="1 2">NPDC019275</strain>
    </source>
</reference>
<gene>
    <name evidence="1" type="ORF">ACH49W_27760</name>
</gene>
<dbReference type="RefSeq" id="WP_357410107.1">
    <property type="nucleotide sequence ID" value="NZ_JBEYCD010000018.1"/>
</dbReference>
<dbReference type="InterPro" id="IPR032710">
    <property type="entry name" value="NTF2-like_dom_sf"/>
</dbReference>
<sequence>MSTQHEDKQPARFAERYIALWNEPDPTLRRNLIDELWAVDGAQVLVDPPEAIRDAATNLAFPIPPLEVRGAEALERRVSRAYEMFVAPGEHLFETYGPATRLTVNLIGFGWAMVTRADGAVVGGGYEVIALDGEGRIRLDQQYIGIDA</sequence>
<dbReference type="Gene3D" id="3.10.450.50">
    <property type="match status" value="1"/>
</dbReference>
<accession>A0ABW7X866</accession>
<evidence type="ECO:0000313" key="1">
    <source>
        <dbReference type="EMBL" id="MFI2477192.1"/>
    </source>
</evidence>
<organism evidence="1 2">
    <name type="scientific">Nocardia xishanensis</name>
    <dbReference type="NCBI Taxonomy" id="238964"/>
    <lineage>
        <taxon>Bacteria</taxon>
        <taxon>Bacillati</taxon>
        <taxon>Actinomycetota</taxon>
        <taxon>Actinomycetes</taxon>
        <taxon>Mycobacteriales</taxon>
        <taxon>Nocardiaceae</taxon>
        <taxon>Nocardia</taxon>
    </lineage>
</organism>
<evidence type="ECO:0000313" key="2">
    <source>
        <dbReference type="Proteomes" id="UP001611415"/>
    </source>
</evidence>
<dbReference type="SUPFAM" id="SSF54427">
    <property type="entry name" value="NTF2-like"/>
    <property type="match status" value="1"/>
</dbReference>